<reference evidence="2" key="1">
    <citation type="journal article" date="2023" name="Nat. Plants">
        <title>Single-cell RNA sequencing provides a high-resolution roadmap for understanding the multicellular compartmentation of specialized metabolism.</title>
        <authorList>
            <person name="Sun S."/>
            <person name="Shen X."/>
            <person name="Li Y."/>
            <person name="Li Y."/>
            <person name="Wang S."/>
            <person name="Li R."/>
            <person name="Zhang H."/>
            <person name="Shen G."/>
            <person name="Guo B."/>
            <person name="Wei J."/>
            <person name="Xu J."/>
            <person name="St-Pierre B."/>
            <person name="Chen S."/>
            <person name="Sun C."/>
        </authorList>
    </citation>
    <scope>NUCLEOTIDE SEQUENCE [LARGE SCALE GENOMIC DNA]</scope>
</reference>
<evidence type="ECO:0000313" key="2">
    <source>
        <dbReference type="Proteomes" id="UP001060085"/>
    </source>
</evidence>
<keyword evidence="2" id="KW-1185">Reference proteome</keyword>
<proteinExistence type="predicted"/>
<sequence>MAEDEESASMAASSSRKEATLCEECRKYPSKYKCPGCFIRTCCLSCVKAHKERTACAGKKQFNDVVPLSQFDDNLLLSDYNMLEEVKRVAESGRRMRLKLSSNFRLPFPLKSLQKAAAIRNTKLLFLSSGMSKRVKNQTYYNYRKKYICWTIEWHFHSAVVLMDHGVHENRSLLSVIENHLKPGPWRNQMRKFCEQPLDSLKFFIRKYAKGPRSPFRELNLRGSIREQLANLSILEYPVIHVFLPSQSYDFEVIEDANPCRKEVVNKVAVKSEEVCQPGVYFRVEEIEEDGSPHPHDSCVMTTSKMDTEFSTSLKEARSDETTLDEKFDSRKLLPGTIQSSTLASCGNDELDFDKGLADDAYGDLIAQTNSDAAGFLPQVFVDEELEEGEIA</sequence>
<evidence type="ECO:0000313" key="1">
    <source>
        <dbReference type="EMBL" id="KAI5679603.1"/>
    </source>
</evidence>
<dbReference type="EMBL" id="CM044701">
    <property type="protein sequence ID" value="KAI5679603.1"/>
    <property type="molecule type" value="Genomic_DNA"/>
</dbReference>
<comment type="caution">
    <text evidence="1">The sequence shown here is derived from an EMBL/GenBank/DDBJ whole genome shotgun (WGS) entry which is preliminary data.</text>
</comment>
<protein>
    <submittedName>
        <fullName evidence="1">Uncharacterized protein</fullName>
    </submittedName>
</protein>
<gene>
    <name evidence="1" type="ORF">M9H77_00830</name>
</gene>
<accession>A0ACC0C4A4</accession>
<dbReference type="Proteomes" id="UP001060085">
    <property type="component" value="Linkage Group LG01"/>
</dbReference>
<organism evidence="1 2">
    <name type="scientific">Catharanthus roseus</name>
    <name type="common">Madagascar periwinkle</name>
    <name type="synonym">Vinca rosea</name>
    <dbReference type="NCBI Taxonomy" id="4058"/>
    <lineage>
        <taxon>Eukaryota</taxon>
        <taxon>Viridiplantae</taxon>
        <taxon>Streptophyta</taxon>
        <taxon>Embryophyta</taxon>
        <taxon>Tracheophyta</taxon>
        <taxon>Spermatophyta</taxon>
        <taxon>Magnoliopsida</taxon>
        <taxon>eudicotyledons</taxon>
        <taxon>Gunneridae</taxon>
        <taxon>Pentapetalae</taxon>
        <taxon>asterids</taxon>
        <taxon>lamiids</taxon>
        <taxon>Gentianales</taxon>
        <taxon>Apocynaceae</taxon>
        <taxon>Rauvolfioideae</taxon>
        <taxon>Vinceae</taxon>
        <taxon>Catharanthinae</taxon>
        <taxon>Catharanthus</taxon>
    </lineage>
</organism>
<name>A0ACC0C4A4_CATRO</name>